<dbReference type="Pfam" id="PF00581">
    <property type="entry name" value="Rhodanese"/>
    <property type="match status" value="1"/>
</dbReference>
<dbReference type="PROSITE" id="PS50206">
    <property type="entry name" value="RHODANESE_3"/>
    <property type="match status" value="1"/>
</dbReference>
<evidence type="ECO:0000313" key="3">
    <source>
        <dbReference type="EMBL" id="VAW92574.1"/>
    </source>
</evidence>
<organism evidence="3">
    <name type="scientific">hydrothermal vent metagenome</name>
    <dbReference type="NCBI Taxonomy" id="652676"/>
    <lineage>
        <taxon>unclassified sequences</taxon>
        <taxon>metagenomes</taxon>
        <taxon>ecological metagenomes</taxon>
    </lineage>
</organism>
<dbReference type="PANTHER" id="PTHR43031:SF18">
    <property type="entry name" value="RHODANESE-RELATED SULFURTRANSFERASES"/>
    <property type="match status" value="1"/>
</dbReference>
<dbReference type="SUPFAM" id="SSF52821">
    <property type="entry name" value="Rhodanese/Cell cycle control phosphatase"/>
    <property type="match status" value="1"/>
</dbReference>
<evidence type="ECO:0000256" key="1">
    <source>
        <dbReference type="SAM" id="Phobius"/>
    </source>
</evidence>
<sequence>MNEYIEFTNAHPLLVGSFFAILTLLIFNLFGSRFRGYTVASPADATTLINRNDAVVLDVRTDKEFNEGHIINSIHIPQSSIKDRLSEIEKHKHKPIIVSCRTGQRSGQVCGQLKKQGFDHVYNLAGGVAAWQNANFPLTKD</sequence>
<protein>
    <recommendedName>
        <fullName evidence="2">Rhodanese domain-containing protein</fullName>
    </recommendedName>
</protein>
<dbReference type="InterPro" id="IPR001763">
    <property type="entry name" value="Rhodanese-like_dom"/>
</dbReference>
<name>A0A3B1AFC1_9ZZZZ</name>
<keyword evidence="1" id="KW-0472">Membrane</keyword>
<keyword evidence="1" id="KW-0812">Transmembrane</keyword>
<dbReference type="EMBL" id="UOFT01000027">
    <property type="protein sequence ID" value="VAW92574.1"/>
    <property type="molecule type" value="Genomic_DNA"/>
</dbReference>
<dbReference type="InterPro" id="IPR050229">
    <property type="entry name" value="GlpE_sulfurtransferase"/>
</dbReference>
<dbReference type="PANTHER" id="PTHR43031">
    <property type="entry name" value="FAD-DEPENDENT OXIDOREDUCTASE"/>
    <property type="match status" value="1"/>
</dbReference>
<proteinExistence type="predicted"/>
<accession>A0A3B1AFC1</accession>
<feature type="transmembrane region" description="Helical" evidence="1">
    <location>
        <begin position="12"/>
        <end position="31"/>
    </location>
</feature>
<dbReference type="InterPro" id="IPR036873">
    <property type="entry name" value="Rhodanese-like_dom_sf"/>
</dbReference>
<keyword evidence="1" id="KW-1133">Transmembrane helix</keyword>
<feature type="domain" description="Rhodanese" evidence="2">
    <location>
        <begin position="50"/>
        <end position="140"/>
    </location>
</feature>
<dbReference type="CDD" id="cd00158">
    <property type="entry name" value="RHOD"/>
    <property type="match status" value="1"/>
</dbReference>
<gene>
    <name evidence="3" type="ORF">MNBD_GAMMA23-2417</name>
</gene>
<reference evidence="3" key="1">
    <citation type="submission" date="2018-06" db="EMBL/GenBank/DDBJ databases">
        <authorList>
            <person name="Zhirakovskaya E."/>
        </authorList>
    </citation>
    <scope>NUCLEOTIDE SEQUENCE</scope>
</reference>
<evidence type="ECO:0000259" key="2">
    <source>
        <dbReference type="PROSITE" id="PS50206"/>
    </source>
</evidence>
<dbReference type="SMART" id="SM00450">
    <property type="entry name" value="RHOD"/>
    <property type="match status" value="1"/>
</dbReference>
<dbReference type="Gene3D" id="3.40.250.10">
    <property type="entry name" value="Rhodanese-like domain"/>
    <property type="match status" value="1"/>
</dbReference>
<dbReference type="AlphaFoldDB" id="A0A3B1AFC1"/>